<comment type="caution">
    <text evidence="1">The sequence shown here is derived from an EMBL/GenBank/DDBJ whole genome shotgun (WGS) entry which is preliminary data.</text>
</comment>
<name>A0ABT5VXJ8_9BACT</name>
<proteinExistence type="predicted"/>
<dbReference type="InterPro" id="IPR011051">
    <property type="entry name" value="RmlC_Cupin_sf"/>
</dbReference>
<accession>A0ABT5VXJ8</accession>
<dbReference type="InterPro" id="IPR014710">
    <property type="entry name" value="RmlC-like_jellyroll"/>
</dbReference>
<sequence>MKDIKLMQEYRHKGEGFSPLYISGEWQVAQINYIQNQEIGNIKSLDIHFKTDELFVLLKGSAILIAAERKDNNFVSYEMTFMKEGIVYNIPKMVWHNIALLEDAEVLIFEDKNSHLGEYEIVNLSMDEHIKLTQKLKKTLFDNTQVGITK</sequence>
<dbReference type="Proteomes" id="UP001528920">
    <property type="component" value="Unassembled WGS sequence"/>
</dbReference>
<evidence type="ECO:0000313" key="2">
    <source>
        <dbReference type="Proteomes" id="UP001528920"/>
    </source>
</evidence>
<keyword evidence="2" id="KW-1185">Reference proteome</keyword>
<reference evidence="1 2" key="1">
    <citation type="submission" date="2022-01" db="EMBL/GenBank/DDBJ databases">
        <title>Labilibaculum sp. nov, a marine bacterium isolated from Antarctica.</title>
        <authorList>
            <person name="Dai W."/>
        </authorList>
    </citation>
    <scope>NUCLEOTIDE SEQUENCE [LARGE SCALE GENOMIC DNA]</scope>
    <source>
        <strain evidence="1 2">DW002</strain>
    </source>
</reference>
<dbReference type="Gene3D" id="2.60.120.10">
    <property type="entry name" value="Jelly Rolls"/>
    <property type="match status" value="1"/>
</dbReference>
<dbReference type="EMBL" id="JAKJSC010000004">
    <property type="protein sequence ID" value="MDE5419502.1"/>
    <property type="molecule type" value="Genomic_DNA"/>
</dbReference>
<dbReference type="SUPFAM" id="SSF51182">
    <property type="entry name" value="RmlC-like cupins"/>
    <property type="match status" value="1"/>
</dbReference>
<evidence type="ECO:0008006" key="3">
    <source>
        <dbReference type="Google" id="ProtNLM"/>
    </source>
</evidence>
<dbReference type="RefSeq" id="WP_275110833.1">
    <property type="nucleotide sequence ID" value="NZ_JAKJSC010000004.1"/>
</dbReference>
<organism evidence="1 2">
    <name type="scientific">Paralabilibaculum antarcticum</name>
    <dbReference type="NCBI Taxonomy" id="2912572"/>
    <lineage>
        <taxon>Bacteria</taxon>
        <taxon>Pseudomonadati</taxon>
        <taxon>Bacteroidota</taxon>
        <taxon>Bacteroidia</taxon>
        <taxon>Marinilabiliales</taxon>
        <taxon>Marinifilaceae</taxon>
        <taxon>Paralabilibaculum</taxon>
    </lineage>
</organism>
<evidence type="ECO:0000313" key="1">
    <source>
        <dbReference type="EMBL" id="MDE5419502.1"/>
    </source>
</evidence>
<gene>
    <name evidence="1" type="ORF">L3049_16030</name>
</gene>
<protein>
    <recommendedName>
        <fullName evidence="3">Cupin</fullName>
    </recommendedName>
</protein>